<dbReference type="KEGG" id="wna:KA717_10545"/>
<sequence>MPIKPKKPNVLKSLINLMVLLGIILIVVEFSRNRFPALISSVTKPGCVIKGNISVNTGNKNYHLFGMEDYENTIIDPMKGEKWFCTESEEIANGWKKAPR</sequence>
<keyword evidence="1" id="KW-0472">Membrane</keyword>
<protein>
    <submittedName>
        <fullName evidence="2">Uncharacterized protein</fullName>
    </submittedName>
</protein>
<keyword evidence="1" id="KW-0812">Transmembrane</keyword>
<name>A0A977L054_9CYAN</name>
<evidence type="ECO:0000256" key="1">
    <source>
        <dbReference type="SAM" id="Phobius"/>
    </source>
</evidence>
<accession>A0A977L054</accession>
<dbReference type="EMBL" id="CP073041">
    <property type="protein sequence ID" value="UXE63063.1"/>
    <property type="molecule type" value="Genomic_DNA"/>
</dbReference>
<keyword evidence="1" id="KW-1133">Transmembrane helix</keyword>
<dbReference type="AlphaFoldDB" id="A0A977L054"/>
<proteinExistence type="predicted"/>
<organism evidence="2">
    <name type="scientific">Woronichinia naegeliana WA131</name>
    <dbReference type="NCBI Taxonomy" id="2824559"/>
    <lineage>
        <taxon>Bacteria</taxon>
        <taxon>Bacillati</taxon>
        <taxon>Cyanobacteriota</taxon>
        <taxon>Cyanophyceae</taxon>
        <taxon>Synechococcales</taxon>
        <taxon>Coelosphaeriaceae</taxon>
        <taxon>Woronichinia</taxon>
    </lineage>
</organism>
<dbReference type="Proteomes" id="UP001065613">
    <property type="component" value="Chromosome"/>
</dbReference>
<feature type="transmembrane region" description="Helical" evidence="1">
    <location>
        <begin position="14"/>
        <end position="31"/>
    </location>
</feature>
<gene>
    <name evidence="2" type="ORF">KA717_10545</name>
</gene>
<evidence type="ECO:0000313" key="2">
    <source>
        <dbReference type="EMBL" id="UXE63063.1"/>
    </source>
</evidence>
<reference evidence="2" key="1">
    <citation type="submission" date="2021-04" db="EMBL/GenBank/DDBJ databases">
        <title>Genome sequence of Woronichinia naegeliana from Washington state freshwater lake bloom.</title>
        <authorList>
            <person name="Dreher T.W."/>
        </authorList>
    </citation>
    <scope>NUCLEOTIDE SEQUENCE</scope>
    <source>
        <strain evidence="2">WA131</strain>
    </source>
</reference>